<keyword evidence="3" id="KW-0678">Repressor</keyword>
<keyword evidence="6" id="KW-0804">Transcription</keyword>
<evidence type="ECO:0000313" key="9">
    <source>
        <dbReference type="EMBL" id="QWW81514.1"/>
    </source>
</evidence>
<comment type="similarity">
    <text evidence="1">Belongs to the CcdB toxin family.</text>
</comment>
<evidence type="ECO:0000256" key="5">
    <source>
        <dbReference type="ARBA" id="ARBA00023015"/>
    </source>
</evidence>
<dbReference type="InterPro" id="IPR011067">
    <property type="entry name" value="Plasmid_toxin/cell-grow_inhib"/>
</dbReference>
<keyword evidence="10" id="KW-1185">Reference proteome</keyword>
<dbReference type="SUPFAM" id="SSF50118">
    <property type="entry name" value="Cell growth inhibitor/plasmid maintenance toxic component"/>
    <property type="match status" value="1"/>
</dbReference>
<keyword evidence="4" id="KW-1277">Toxin-antitoxin system</keyword>
<evidence type="ECO:0000256" key="2">
    <source>
        <dbReference type="ARBA" id="ARBA00015075"/>
    </source>
</evidence>
<sequence>MGYQFDIYRNPSGRTCEYQPYFMIIQHDWYDDLSTRLIIPLSYRIHLNSHIHSATPLVNIEFEKLFLNTPGMTHIDKNKLNKKNYVCNLQSARSRVIASIDALITNT</sequence>
<dbReference type="Proteomes" id="UP000683497">
    <property type="component" value="Chromosome"/>
</dbReference>
<reference evidence="9 10" key="1">
    <citation type="submission" date="2021-06" db="EMBL/GenBank/DDBJ databases">
        <title>Leclercia pneumoniae sp. nov.</title>
        <authorList>
            <person name="Hoenemann M."/>
            <person name="Viehweger A."/>
            <person name="Dietze N."/>
        </authorList>
    </citation>
    <scope>NUCLEOTIDE SEQUENCE [LARGE SCALE GENOMIC DNA]</scope>
    <source>
        <strain evidence="10">49125</strain>
    </source>
</reference>
<evidence type="ECO:0000256" key="1">
    <source>
        <dbReference type="ARBA" id="ARBA00005230"/>
    </source>
</evidence>
<evidence type="ECO:0000256" key="4">
    <source>
        <dbReference type="ARBA" id="ARBA00022649"/>
    </source>
</evidence>
<name>A0ABX8K368_9ENTR</name>
<gene>
    <name evidence="9" type="ORF">KQ929_10085</name>
</gene>
<keyword evidence="5" id="KW-0805">Transcription regulation</keyword>
<proteinExistence type="inferred from homology"/>
<evidence type="ECO:0000256" key="3">
    <source>
        <dbReference type="ARBA" id="ARBA00022491"/>
    </source>
</evidence>
<evidence type="ECO:0000256" key="8">
    <source>
        <dbReference type="ARBA" id="ARBA00033135"/>
    </source>
</evidence>
<evidence type="ECO:0000256" key="7">
    <source>
        <dbReference type="ARBA" id="ARBA00029628"/>
    </source>
</evidence>
<organism evidence="9 10">
    <name type="scientific">Leclercia pneumoniae</name>
    <dbReference type="NCBI Taxonomy" id="2815358"/>
    <lineage>
        <taxon>Bacteria</taxon>
        <taxon>Pseudomonadati</taxon>
        <taxon>Pseudomonadota</taxon>
        <taxon>Gammaproteobacteria</taxon>
        <taxon>Enterobacterales</taxon>
        <taxon>Enterobacteriaceae</taxon>
        <taxon>Leclercia</taxon>
    </lineage>
</organism>
<dbReference type="RefSeq" id="WP_040075648.1">
    <property type="nucleotide sequence ID" value="NZ_CP071383.1"/>
</dbReference>
<protein>
    <recommendedName>
        <fullName evidence="2">Toxin CcdB</fullName>
    </recommendedName>
    <alternativeName>
        <fullName evidence="8">Cytotoxic protein CcdB</fullName>
    </alternativeName>
    <alternativeName>
        <fullName evidence="7">Protein LetD</fullName>
    </alternativeName>
</protein>
<evidence type="ECO:0000256" key="6">
    <source>
        <dbReference type="ARBA" id="ARBA00023163"/>
    </source>
</evidence>
<dbReference type="Pfam" id="PF01845">
    <property type="entry name" value="CcdB"/>
    <property type="match status" value="1"/>
</dbReference>
<dbReference type="InterPro" id="IPR002712">
    <property type="entry name" value="CcdB"/>
</dbReference>
<evidence type="ECO:0000313" key="10">
    <source>
        <dbReference type="Proteomes" id="UP000683497"/>
    </source>
</evidence>
<dbReference type="Gene3D" id="2.30.30.110">
    <property type="match status" value="1"/>
</dbReference>
<dbReference type="EMBL" id="CP076838">
    <property type="protein sequence ID" value="QWW81514.1"/>
    <property type="molecule type" value="Genomic_DNA"/>
</dbReference>
<accession>A0ABX8K368</accession>